<dbReference type="Pfam" id="PF02152">
    <property type="entry name" value="FolB"/>
    <property type="match status" value="1"/>
</dbReference>
<protein>
    <recommendedName>
        <fullName evidence="6">7,8-dihydroneopterin aldolase</fullName>
        <ecNumber evidence="6">4.1.2.25</ecNumber>
    </recommendedName>
</protein>
<dbReference type="Gene3D" id="3.30.1130.10">
    <property type="match status" value="1"/>
</dbReference>
<dbReference type="NCBIfam" id="TIGR00526">
    <property type="entry name" value="folB_dom"/>
    <property type="match status" value="1"/>
</dbReference>
<dbReference type="InterPro" id="IPR006157">
    <property type="entry name" value="FolB_dom"/>
</dbReference>
<dbReference type="OrthoDB" id="9803748at2"/>
<dbReference type="RefSeq" id="WP_158464379.1">
    <property type="nucleotide sequence ID" value="NZ_VZAD01000099.1"/>
</dbReference>
<dbReference type="GO" id="GO:0004150">
    <property type="term" value="F:dihydroneopterin aldolase activity"/>
    <property type="evidence" value="ECO:0007669"/>
    <property type="project" value="UniProtKB-UniRule"/>
</dbReference>
<dbReference type="PANTHER" id="PTHR42844:SF1">
    <property type="entry name" value="DIHYDRONEOPTERIN ALDOLASE 1-RELATED"/>
    <property type="match status" value="1"/>
</dbReference>
<accession>A0A6A7WEB0</accession>
<dbReference type="EC" id="4.1.2.25" evidence="6"/>
<comment type="caution">
    <text evidence="8">The sequence shown here is derived from an EMBL/GenBank/DDBJ whole genome shotgun (WGS) entry which is preliminary data.</text>
</comment>
<dbReference type="InterPro" id="IPR006156">
    <property type="entry name" value="Dihydroneopterin_aldolase"/>
</dbReference>
<evidence type="ECO:0000259" key="7">
    <source>
        <dbReference type="SMART" id="SM00905"/>
    </source>
</evidence>
<evidence type="ECO:0000313" key="9">
    <source>
        <dbReference type="Proteomes" id="UP000384372"/>
    </source>
</evidence>
<feature type="domain" description="Dihydroneopterin aldolase/epimerase" evidence="7">
    <location>
        <begin position="8"/>
        <end position="120"/>
    </location>
</feature>
<comment type="function">
    <text evidence="6">Catalyzes the conversion of 7,8-dihydroneopterin to 6-hydroxymethyl-7,8-dihydropterin.</text>
</comment>
<dbReference type="GO" id="GO:0046656">
    <property type="term" value="P:folic acid biosynthetic process"/>
    <property type="evidence" value="ECO:0007669"/>
    <property type="project" value="UniProtKB-UniRule"/>
</dbReference>
<evidence type="ECO:0000256" key="2">
    <source>
        <dbReference type="ARBA" id="ARBA00005013"/>
    </source>
</evidence>
<comment type="similarity">
    <text evidence="3 6">Belongs to the DHNA family.</text>
</comment>
<dbReference type="SMART" id="SM00905">
    <property type="entry name" value="FolB"/>
    <property type="match status" value="1"/>
</dbReference>
<proteinExistence type="inferred from homology"/>
<comment type="catalytic activity">
    <reaction evidence="1 6">
        <text>7,8-dihydroneopterin = 6-hydroxymethyl-7,8-dihydropterin + glycolaldehyde</text>
        <dbReference type="Rhea" id="RHEA:10540"/>
        <dbReference type="ChEBI" id="CHEBI:17001"/>
        <dbReference type="ChEBI" id="CHEBI:17071"/>
        <dbReference type="ChEBI" id="CHEBI:44841"/>
        <dbReference type="EC" id="4.1.2.25"/>
    </reaction>
</comment>
<name>A0A6A7WEB0_9BACT</name>
<dbReference type="PANTHER" id="PTHR42844">
    <property type="entry name" value="DIHYDRONEOPTERIN ALDOLASE 1-RELATED"/>
    <property type="match status" value="1"/>
</dbReference>
<keyword evidence="5 6" id="KW-0456">Lyase</keyword>
<dbReference type="GO" id="GO:0005737">
    <property type="term" value="C:cytoplasm"/>
    <property type="evidence" value="ECO:0007669"/>
    <property type="project" value="TreeGrafter"/>
</dbReference>
<evidence type="ECO:0000256" key="3">
    <source>
        <dbReference type="ARBA" id="ARBA00005708"/>
    </source>
</evidence>
<gene>
    <name evidence="8" type="primary">folB</name>
    <name evidence="8" type="ORF">F7D20_12820</name>
</gene>
<dbReference type="Proteomes" id="UP000384372">
    <property type="component" value="Unassembled WGS sequence"/>
</dbReference>
<reference evidence="8 9" key="1">
    <citation type="submission" date="2019-09" db="EMBL/GenBank/DDBJ databases">
        <title>Distinct polysaccharide growth profiles of human intestinal Prevotella copri isolates.</title>
        <authorList>
            <person name="Fehlner-Peach H."/>
            <person name="Magnabosco C."/>
            <person name="Raghavan V."/>
            <person name="Scher J.U."/>
            <person name="Tett A."/>
            <person name="Cox L.M."/>
            <person name="Gottsegen C."/>
            <person name="Watters A."/>
            <person name="Wiltshire- Gordon J.D."/>
            <person name="Segata N."/>
            <person name="Bonneau R."/>
            <person name="Littman D.R."/>
        </authorList>
    </citation>
    <scope>NUCLEOTIDE SEQUENCE [LARGE SCALE GENOMIC DNA]</scope>
    <source>
        <strain evidence="9">iAQ1173</strain>
    </source>
</reference>
<dbReference type="AlphaFoldDB" id="A0A6A7WEB0"/>
<dbReference type="InterPro" id="IPR043133">
    <property type="entry name" value="GTP-CH-I_C/QueF"/>
</dbReference>
<dbReference type="EMBL" id="VZAD01000099">
    <property type="protein sequence ID" value="MQP12817.1"/>
    <property type="molecule type" value="Genomic_DNA"/>
</dbReference>
<evidence type="ECO:0000256" key="6">
    <source>
        <dbReference type="RuleBase" id="RU362079"/>
    </source>
</evidence>
<dbReference type="GO" id="GO:0046654">
    <property type="term" value="P:tetrahydrofolate biosynthetic process"/>
    <property type="evidence" value="ECO:0007669"/>
    <property type="project" value="UniProtKB-UniRule"/>
</dbReference>
<comment type="pathway">
    <text evidence="2 6">Cofactor biosynthesis; tetrahydrofolate biosynthesis; 2-amino-4-hydroxy-6-hydroxymethyl-7,8-dihydropteridine diphosphate from 7,8-dihydroneopterin triphosphate: step 3/4.</text>
</comment>
<keyword evidence="4 6" id="KW-0289">Folate biosynthesis</keyword>
<evidence type="ECO:0000256" key="4">
    <source>
        <dbReference type="ARBA" id="ARBA00022909"/>
    </source>
</evidence>
<evidence type="ECO:0000313" key="8">
    <source>
        <dbReference type="EMBL" id="MQP12817.1"/>
    </source>
</evidence>
<dbReference type="NCBIfam" id="TIGR00525">
    <property type="entry name" value="folB"/>
    <property type="match status" value="1"/>
</dbReference>
<evidence type="ECO:0000256" key="5">
    <source>
        <dbReference type="ARBA" id="ARBA00023239"/>
    </source>
</evidence>
<keyword evidence="9" id="KW-1185">Reference proteome</keyword>
<organism evidence="8 9">
    <name type="scientific">Segatella copri</name>
    <dbReference type="NCBI Taxonomy" id="165179"/>
    <lineage>
        <taxon>Bacteria</taxon>
        <taxon>Pseudomonadati</taxon>
        <taxon>Bacteroidota</taxon>
        <taxon>Bacteroidia</taxon>
        <taxon>Bacteroidales</taxon>
        <taxon>Prevotellaceae</taxon>
        <taxon>Segatella</taxon>
    </lineage>
</organism>
<dbReference type="UniPathway" id="UPA00077">
    <property type="reaction ID" value="UER00154"/>
</dbReference>
<evidence type="ECO:0000256" key="1">
    <source>
        <dbReference type="ARBA" id="ARBA00001353"/>
    </source>
</evidence>
<dbReference type="SUPFAM" id="SSF55620">
    <property type="entry name" value="Tetrahydrobiopterin biosynthesis enzymes-like"/>
    <property type="match status" value="1"/>
</dbReference>
<sequence>MKVKNSRIFLRNVRFHAYHGVLEQERSVGNDYVVNIVADCDFTHALQTDELQDTVSYADIYTLLKEEMAVPSKLLEHVAGRIGERLFAEFPAIQSLDISIMKVNPPIGADCDGAGIEVHLMNYKTLC</sequence>